<keyword evidence="1" id="KW-0732">Signal</keyword>
<dbReference type="Gene3D" id="2.60.120.1440">
    <property type="match status" value="1"/>
</dbReference>
<evidence type="ECO:0000259" key="4">
    <source>
        <dbReference type="SMART" id="SM00560"/>
    </source>
</evidence>
<dbReference type="Pfam" id="PF13385">
    <property type="entry name" value="Laminin_G_3"/>
    <property type="match status" value="1"/>
</dbReference>
<dbReference type="InterPro" id="IPR012373">
    <property type="entry name" value="Ferrdict_sens_TM"/>
</dbReference>
<dbReference type="STRING" id="314230.DSM3645_14860"/>
<dbReference type="HOGENOM" id="CLU_487353_0_0_0"/>
<evidence type="ECO:0000313" key="6">
    <source>
        <dbReference type="Proteomes" id="UP000004358"/>
    </source>
</evidence>
<protein>
    <recommendedName>
        <fullName evidence="4">LamG-like jellyroll fold domain-containing protein</fullName>
    </recommendedName>
</protein>
<dbReference type="PANTHER" id="PTHR30273">
    <property type="entry name" value="PERIPLASMIC SIGNAL SENSOR AND SIGMA FACTOR ACTIVATOR FECR-RELATED"/>
    <property type="match status" value="1"/>
</dbReference>
<evidence type="ECO:0000313" key="5">
    <source>
        <dbReference type="EMBL" id="EAQ80636.1"/>
    </source>
</evidence>
<dbReference type="InterPro" id="IPR013320">
    <property type="entry name" value="ConA-like_dom_sf"/>
</dbReference>
<sequence>MTPETRKELGELINSQLDDSLSDDDRRRLADLLRGDRVAQRYYVEHCQVHSMLAWEHGVLSETPFESATSAATPTSNPGKSKSSVQRWQLCALAATVLFLATFVWSVYQASVSRKSPPQPQLTTTAPLSTSIPWSERIVFGSLSKGRGAQLSVPDLLLNLHQGDPLRSGRYQLSAGFAEITFANDVEVVVESPADFEIISDMKMVMHRGRLSAIVSPAGEGFSVETPSIELTDFGTEFAVEVTPDRASEVHVFSGEVKVTPKLAYEGMERLQLISNQATRVRQTSGIPEGIDIDLDRFLRRLNETPRQDIGYEKLMSELKPAMFFQMAPTLDGVSLTDQGSRNAAGILLKDRMEQAPFKPGRIGSSLYLGGPGTGAYAKVPNYQPVTNGAITVCAWVKAESRPHWAAIAKQWAIEFDEQDRPSGLGGQFHFGLHEFAGGLEVQVRDRDKNVVKLREQEPLPLGQWQHVAFVADGQQLRLYRNGQEIAATECVGLATDGPQSLGIGAKLSPDCTQPDPQNPGYWHGRIDELAIFDRALSLAELTRLYENVPQSAMAVK</sequence>
<dbReference type="GO" id="GO:0016989">
    <property type="term" value="F:sigma factor antagonist activity"/>
    <property type="evidence" value="ECO:0007669"/>
    <property type="project" value="TreeGrafter"/>
</dbReference>
<dbReference type="PANTHER" id="PTHR30273:SF2">
    <property type="entry name" value="PROTEIN FECR"/>
    <property type="match status" value="1"/>
</dbReference>
<dbReference type="Gene3D" id="2.60.120.200">
    <property type="match status" value="1"/>
</dbReference>
<dbReference type="SUPFAM" id="SSF49899">
    <property type="entry name" value="Concanavalin A-like lectins/glucanases"/>
    <property type="match status" value="1"/>
</dbReference>
<reference evidence="5 6" key="1">
    <citation type="submission" date="2006-02" db="EMBL/GenBank/DDBJ databases">
        <authorList>
            <person name="Amann R."/>
            <person name="Ferriera S."/>
            <person name="Johnson J."/>
            <person name="Kravitz S."/>
            <person name="Halpern A."/>
            <person name="Remington K."/>
            <person name="Beeson K."/>
            <person name="Tran B."/>
            <person name="Rogers Y.-H."/>
            <person name="Friedman R."/>
            <person name="Venter J.C."/>
        </authorList>
    </citation>
    <scope>NUCLEOTIDE SEQUENCE [LARGE SCALE GENOMIC DNA]</scope>
    <source>
        <strain evidence="5 6">DSM 3645</strain>
    </source>
</reference>
<feature type="domain" description="LamG-like jellyroll fold" evidence="4">
    <location>
        <begin position="389"/>
        <end position="540"/>
    </location>
</feature>
<proteinExistence type="predicted"/>
<dbReference type="InterPro" id="IPR006860">
    <property type="entry name" value="FecR"/>
</dbReference>
<dbReference type="RefSeq" id="WP_002650869.1">
    <property type="nucleotide sequence ID" value="NZ_CH672376.1"/>
</dbReference>
<accession>A3ZSH6</accession>
<dbReference type="SMART" id="SM00560">
    <property type="entry name" value="LamGL"/>
    <property type="match status" value="1"/>
</dbReference>
<dbReference type="EMBL" id="AANZ01000008">
    <property type="protein sequence ID" value="EAQ80636.1"/>
    <property type="molecule type" value="Genomic_DNA"/>
</dbReference>
<comment type="caution">
    <text evidence="5">The sequence shown here is derived from an EMBL/GenBank/DDBJ whole genome shotgun (WGS) entry which is preliminary data.</text>
</comment>
<gene>
    <name evidence="5" type="ORF">DSM3645_14860</name>
</gene>
<keyword evidence="3" id="KW-0472">Membrane</keyword>
<dbReference type="Proteomes" id="UP000004358">
    <property type="component" value="Unassembled WGS sequence"/>
</dbReference>
<dbReference type="InterPro" id="IPR006558">
    <property type="entry name" value="LamG-like"/>
</dbReference>
<keyword evidence="3" id="KW-1133">Transmembrane helix</keyword>
<dbReference type="Pfam" id="PF04773">
    <property type="entry name" value="FecR"/>
    <property type="match status" value="1"/>
</dbReference>
<evidence type="ECO:0000256" key="3">
    <source>
        <dbReference type="SAM" id="Phobius"/>
    </source>
</evidence>
<feature type="transmembrane region" description="Helical" evidence="3">
    <location>
        <begin position="90"/>
        <end position="108"/>
    </location>
</feature>
<evidence type="ECO:0000256" key="1">
    <source>
        <dbReference type="ARBA" id="ARBA00022729"/>
    </source>
</evidence>
<dbReference type="eggNOG" id="COG3712">
    <property type="taxonomic scope" value="Bacteria"/>
</dbReference>
<dbReference type="AlphaFoldDB" id="A3ZSH6"/>
<organism evidence="5 6">
    <name type="scientific">Blastopirellula marina DSM 3645</name>
    <dbReference type="NCBI Taxonomy" id="314230"/>
    <lineage>
        <taxon>Bacteria</taxon>
        <taxon>Pseudomonadati</taxon>
        <taxon>Planctomycetota</taxon>
        <taxon>Planctomycetia</taxon>
        <taxon>Pirellulales</taxon>
        <taxon>Pirellulaceae</taxon>
        <taxon>Blastopirellula</taxon>
    </lineage>
</organism>
<name>A3ZSH6_9BACT</name>
<keyword evidence="2" id="KW-1015">Disulfide bond</keyword>
<dbReference type="OrthoDB" id="258532at2"/>
<keyword evidence="3" id="KW-0812">Transmembrane</keyword>
<evidence type="ECO:0000256" key="2">
    <source>
        <dbReference type="ARBA" id="ARBA00023157"/>
    </source>
</evidence>